<dbReference type="PATRIC" id="fig|400092.3.peg.4784"/>
<keyword evidence="1" id="KW-0472">Membrane</keyword>
<dbReference type="AlphaFoldDB" id="A0A0E3ZI70"/>
<organism evidence="2 3">
    <name type="scientific">Pontibacter korlensis</name>
    <dbReference type="NCBI Taxonomy" id="400092"/>
    <lineage>
        <taxon>Bacteria</taxon>
        <taxon>Pseudomonadati</taxon>
        <taxon>Bacteroidota</taxon>
        <taxon>Cytophagia</taxon>
        <taxon>Cytophagales</taxon>
        <taxon>Hymenobacteraceae</taxon>
        <taxon>Pontibacter</taxon>
    </lineage>
</organism>
<name>A0A0E3ZI70_9BACT</name>
<feature type="transmembrane region" description="Helical" evidence="1">
    <location>
        <begin position="12"/>
        <end position="30"/>
    </location>
</feature>
<dbReference type="EMBL" id="CP009621">
    <property type="protein sequence ID" value="AKD05215.1"/>
    <property type="molecule type" value="Genomic_DNA"/>
</dbReference>
<gene>
    <name evidence="2" type="ORF">PKOR_21755</name>
</gene>
<evidence type="ECO:0000313" key="3">
    <source>
        <dbReference type="Proteomes" id="UP000033109"/>
    </source>
</evidence>
<accession>A0A0E3ZI70</accession>
<evidence type="ECO:0000256" key="1">
    <source>
        <dbReference type="SAM" id="Phobius"/>
    </source>
</evidence>
<proteinExistence type="predicted"/>
<dbReference type="Proteomes" id="UP000033109">
    <property type="component" value="Chromosome"/>
</dbReference>
<dbReference type="KEGG" id="pko:PKOR_21755"/>
<sequence length="82" mass="9325">MGKRKNLLSLKYMLLYFLSFTVCLTFLKLWDTWKVLLSGTNVYWTTAFSELNFSSILAIALPVSIALGLRQARKEQVNASSC</sequence>
<keyword evidence="3" id="KW-1185">Reference proteome</keyword>
<evidence type="ECO:0000313" key="2">
    <source>
        <dbReference type="EMBL" id="AKD05215.1"/>
    </source>
</evidence>
<dbReference type="STRING" id="400092.PKOR_21755"/>
<keyword evidence="1" id="KW-1133">Transmembrane helix</keyword>
<dbReference type="HOGENOM" id="CLU_2555409_0_0_10"/>
<protein>
    <submittedName>
        <fullName evidence="2">Uncharacterized protein</fullName>
    </submittedName>
</protein>
<reference evidence="2 3" key="1">
    <citation type="journal article" date="2015" name="Sci. Rep.">
        <title>Unraveling adaptation of Pontibacter korlensis to radiation and infertility in desert through complete genome and comparative transcriptomic analysis.</title>
        <authorList>
            <person name="Dai J."/>
            <person name="Dai W."/>
            <person name="Qiu C."/>
            <person name="Yang Z."/>
            <person name="Zhang Y."/>
            <person name="Zhou M."/>
            <person name="Zhang L."/>
            <person name="Fang C."/>
            <person name="Gao Q."/>
            <person name="Yang Q."/>
            <person name="Li X."/>
            <person name="Wang Z."/>
            <person name="Wang Z."/>
            <person name="Jia Z."/>
            <person name="Chen X."/>
        </authorList>
    </citation>
    <scope>NUCLEOTIDE SEQUENCE [LARGE SCALE GENOMIC DNA]</scope>
    <source>
        <strain evidence="2 3">X14-1T</strain>
    </source>
</reference>
<feature type="transmembrane region" description="Helical" evidence="1">
    <location>
        <begin position="42"/>
        <end position="69"/>
    </location>
</feature>
<keyword evidence="1" id="KW-0812">Transmembrane</keyword>